<feature type="region of interest" description="Disordered" evidence="1">
    <location>
        <begin position="378"/>
        <end position="411"/>
    </location>
</feature>
<accession>A0A9P6MML5</accession>
<organism evidence="2 3">
    <name type="scientific">Entomortierella chlamydospora</name>
    <dbReference type="NCBI Taxonomy" id="101097"/>
    <lineage>
        <taxon>Eukaryota</taxon>
        <taxon>Fungi</taxon>
        <taxon>Fungi incertae sedis</taxon>
        <taxon>Mucoromycota</taxon>
        <taxon>Mortierellomycotina</taxon>
        <taxon>Mortierellomycetes</taxon>
        <taxon>Mortierellales</taxon>
        <taxon>Mortierellaceae</taxon>
        <taxon>Entomortierella</taxon>
    </lineage>
</organism>
<dbReference type="Gene3D" id="3.80.10.10">
    <property type="entry name" value="Ribonuclease Inhibitor"/>
    <property type="match status" value="1"/>
</dbReference>
<dbReference type="Proteomes" id="UP000703661">
    <property type="component" value="Unassembled WGS sequence"/>
</dbReference>
<gene>
    <name evidence="2" type="ORF">BGZ80_004120</name>
</gene>
<dbReference type="PANTHER" id="PTHR38926">
    <property type="entry name" value="F-BOX DOMAIN CONTAINING PROTEIN, EXPRESSED"/>
    <property type="match status" value="1"/>
</dbReference>
<name>A0A9P6MML5_9FUNG</name>
<dbReference type="PANTHER" id="PTHR38926:SF72">
    <property type="entry name" value="IM:7136021-RELATED"/>
    <property type="match status" value="1"/>
</dbReference>
<comment type="caution">
    <text evidence="2">The sequence shown here is derived from an EMBL/GenBank/DDBJ whole genome shotgun (WGS) entry which is preliminary data.</text>
</comment>
<keyword evidence="3" id="KW-1185">Reference proteome</keyword>
<dbReference type="InterPro" id="IPR032675">
    <property type="entry name" value="LRR_dom_sf"/>
</dbReference>
<sequence>MEDSVFDIPLLLDEISHLQFFDAIADANEYKYLFDFHFPNLRSLQWTPRFRGLQPPRSNDFVLDFFRDCPTLQEISFGFKTITPELIATLDKSHLPALRSFSLIGGDDIKDDASVQQLIHACARLESLKIGIERDEDHPEEPNTDLYQERKTIMENMPTTRLRYLSIDLRCPSQEAVTLVPLLRKSPLLQELHIHFSPGNDMSRSIATILRDEGCCPELKTLDIMQVEIMDRELAELINAFTNRACISKNHGSSLTTTTSDKVHRNLRNLRIASKNYGPLTVRSLARNYTQNLVDLNIGQRGCVRLSKFIAIVSNLSGLRKLIVGKIYLVSRIRGGSDALVNTLKTPWVCRDLKYLDFGLAWTRGTYWDDDSGTEDDIIVSDDSDTEDDGKADDDSNTRGDGNTDNGSTDESDAGDFICPAYYKNRALSCFFDRVGELKNLRHLSYDGDYIPLLSLSENENEFSYLDRLRDLKKIQTLHVDRTILGVKEAAWLILHWPNLSHISKLYREHTKRCFHCDEDSSWICKRPLELGEAMAVLKAAKPWIIME</sequence>
<evidence type="ECO:0000313" key="2">
    <source>
        <dbReference type="EMBL" id="KAG0007882.1"/>
    </source>
</evidence>
<dbReference type="SUPFAM" id="SSF52047">
    <property type="entry name" value="RNI-like"/>
    <property type="match status" value="1"/>
</dbReference>
<evidence type="ECO:0000256" key="1">
    <source>
        <dbReference type="SAM" id="MobiDB-lite"/>
    </source>
</evidence>
<proteinExistence type="predicted"/>
<dbReference type="AlphaFoldDB" id="A0A9P6MML5"/>
<evidence type="ECO:0000313" key="3">
    <source>
        <dbReference type="Proteomes" id="UP000703661"/>
    </source>
</evidence>
<feature type="compositionally biased region" description="Acidic residues" evidence="1">
    <location>
        <begin position="378"/>
        <end position="392"/>
    </location>
</feature>
<reference evidence="2" key="1">
    <citation type="journal article" date="2020" name="Fungal Divers.">
        <title>Resolving the Mortierellaceae phylogeny through synthesis of multi-gene phylogenetics and phylogenomics.</title>
        <authorList>
            <person name="Vandepol N."/>
            <person name="Liber J."/>
            <person name="Desiro A."/>
            <person name="Na H."/>
            <person name="Kennedy M."/>
            <person name="Barry K."/>
            <person name="Grigoriev I.V."/>
            <person name="Miller A.N."/>
            <person name="O'Donnell K."/>
            <person name="Stajich J.E."/>
            <person name="Bonito G."/>
        </authorList>
    </citation>
    <scope>NUCLEOTIDE SEQUENCE</scope>
    <source>
        <strain evidence="2">NRRL 2769</strain>
    </source>
</reference>
<protein>
    <recommendedName>
        <fullName evidence="4">F-box domain-containing protein</fullName>
    </recommendedName>
</protein>
<dbReference type="EMBL" id="JAAAID010002136">
    <property type="protein sequence ID" value="KAG0007882.1"/>
    <property type="molecule type" value="Genomic_DNA"/>
</dbReference>
<evidence type="ECO:0008006" key="4">
    <source>
        <dbReference type="Google" id="ProtNLM"/>
    </source>
</evidence>